<organism evidence="2 3">
    <name type="scientific">Kineococcus rhizosphaerae</name>
    <dbReference type="NCBI Taxonomy" id="559628"/>
    <lineage>
        <taxon>Bacteria</taxon>
        <taxon>Bacillati</taxon>
        <taxon>Actinomycetota</taxon>
        <taxon>Actinomycetes</taxon>
        <taxon>Kineosporiales</taxon>
        <taxon>Kineosporiaceae</taxon>
        <taxon>Kineococcus</taxon>
    </lineage>
</organism>
<keyword evidence="3" id="KW-1185">Reference proteome</keyword>
<gene>
    <name evidence="2" type="ORF">CLV37_1068</name>
</gene>
<reference evidence="2 3" key="1">
    <citation type="submission" date="2018-03" db="EMBL/GenBank/DDBJ databases">
        <title>Genomic Encyclopedia of Archaeal and Bacterial Type Strains, Phase II (KMG-II): from individual species to whole genera.</title>
        <authorList>
            <person name="Goeker M."/>
        </authorList>
    </citation>
    <scope>NUCLEOTIDE SEQUENCE [LARGE SCALE GENOMIC DNA]</scope>
    <source>
        <strain evidence="2 3">DSM 19711</strain>
    </source>
</reference>
<accession>A0A2T0R361</accession>
<dbReference type="AlphaFoldDB" id="A0A2T0R361"/>
<dbReference type="RefSeq" id="WP_106210818.1">
    <property type="nucleotide sequence ID" value="NZ_PVZF01000006.1"/>
</dbReference>
<proteinExistence type="predicted"/>
<name>A0A2T0R361_9ACTN</name>
<sequence>MTMMPLSQPLAEQAPGRSDLTVDVRDRPLQALHEAYEERWRLVAAASVEHPADDELTRSALEINDLERQCRPLPRVPRRVGPDPSTFLG</sequence>
<evidence type="ECO:0000313" key="3">
    <source>
        <dbReference type="Proteomes" id="UP000238083"/>
    </source>
</evidence>
<evidence type="ECO:0000313" key="2">
    <source>
        <dbReference type="EMBL" id="PRY14450.1"/>
    </source>
</evidence>
<dbReference type="Proteomes" id="UP000238083">
    <property type="component" value="Unassembled WGS sequence"/>
</dbReference>
<comment type="caution">
    <text evidence="2">The sequence shown here is derived from an EMBL/GenBank/DDBJ whole genome shotgun (WGS) entry which is preliminary data.</text>
</comment>
<feature type="region of interest" description="Disordered" evidence="1">
    <location>
        <begin position="1"/>
        <end position="21"/>
    </location>
</feature>
<protein>
    <submittedName>
        <fullName evidence="2">Uncharacterized protein</fullName>
    </submittedName>
</protein>
<evidence type="ECO:0000256" key="1">
    <source>
        <dbReference type="SAM" id="MobiDB-lite"/>
    </source>
</evidence>
<dbReference type="EMBL" id="PVZF01000006">
    <property type="protein sequence ID" value="PRY14450.1"/>
    <property type="molecule type" value="Genomic_DNA"/>
</dbReference>